<evidence type="ECO:0000256" key="2">
    <source>
        <dbReference type="ARBA" id="ARBA00011903"/>
    </source>
</evidence>
<evidence type="ECO:0000256" key="8">
    <source>
        <dbReference type="ARBA" id="ARBA00051245"/>
    </source>
</evidence>
<comment type="similarity">
    <text evidence="1">Belongs to the CpsD/CapB family.</text>
</comment>
<organism evidence="10 11">
    <name type="scientific">Thiospirillum jenense</name>
    <dbReference type="NCBI Taxonomy" id="1653858"/>
    <lineage>
        <taxon>Bacteria</taxon>
        <taxon>Pseudomonadati</taxon>
        <taxon>Pseudomonadota</taxon>
        <taxon>Gammaproteobacteria</taxon>
        <taxon>Chromatiales</taxon>
        <taxon>Chromatiaceae</taxon>
        <taxon>Thiospirillum</taxon>
    </lineage>
</organism>
<evidence type="ECO:0000256" key="5">
    <source>
        <dbReference type="ARBA" id="ARBA00022777"/>
    </source>
</evidence>
<dbReference type="InterPro" id="IPR027417">
    <property type="entry name" value="P-loop_NTPase"/>
</dbReference>
<evidence type="ECO:0000313" key="11">
    <source>
        <dbReference type="Proteomes" id="UP000548632"/>
    </source>
</evidence>
<dbReference type="InterPro" id="IPR050445">
    <property type="entry name" value="Bact_polysacc_biosynth/exp"/>
</dbReference>
<dbReference type="Proteomes" id="UP000548632">
    <property type="component" value="Unassembled WGS sequence"/>
</dbReference>
<evidence type="ECO:0000256" key="4">
    <source>
        <dbReference type="ARBA" id="ARBA00022741"/>
    </source>
</evidence>
<sequence>MTPPVEKTTNVHHLEPIVSTPHETQSCTHVSKPEKQNINDTRLAGGFEHLQLEQLYASKLLTFPARRSTLAEECRLIKRPLLANIDRKGADIADNANLIMVTSALPNEGKTFTAINLAMSIAAERDRTVLLVDGDVARPSVASRLNIQNRAGFIDLLEGTYETVADVLVHTNIHNFRLITAGRLHEGANELLASERMTTVVDELSSRYHDRVIIFDSPPLLVTTESAVLASKMGQIMLVVAAEQTPQYAVVDAISRLGENQIIGLILNKYRPGLGNRYYGTNYGYKDHRLMGDVEKSPLIEKE</sequence>
<keyword evidence="7" id="KW-0829">Tyrosine-protein kinase</keyword>
<dbReference type="EC" id="2.7.10.2" evidence="2"/>
<protein>
    <recommendedName>
        <fullName evidence="2">non-specific protein-tyrosine kinase</fullName>
        <ecNumber evidence="2">2.7.10.2</ecNumber>
    </recommendedName>
</protein>
<comment type="catalytic activity">
    <reaction evidence="8">
        <text>L-tyrosyl-[protein] + ATP = O-phospho-L-tyrosyl-[protein] + ADP + H(+)</text>
        <dbReference type="Rhea" id="RHEA:10596"/>
        <dbReference type="Rhea" id="RHEA-COMP:10136"/>
        <dbReference type="Rhea" id="RHEA-COMP:20101"/>
        <dbReference type="ChEBI" id="CHEBI:15378"/>
        <dbReference type="ChEBI" id="CHEBI:30616"/>
        <dbReference type="ChEBI" id="CHEBI:46858"/>
        <dbReference type="ChEBI" id="CHEBI:61978"/>
        <dbReference type="ChEBI" id="CHEBI:456216"/>
        <dbReference type="EC" id="2.7.10.2"/>
    </reaction>
</comment>
<evidence type="ECO:0000259" key="9">
    <source>
        <dbReference type="Pfam" id="PF13614"/>
    </source>
</evidence>
<dbReference type="EMBL" id="JABVCQ010000039">
    <property type="protein sequence ID" value="MBB1127179.1"/>
    <property type="molecule type" value="Genomic_DNA"/>
</dbReference>
<dbReference type="Gene3D" id="3.40.50.300">
    <property type="entry name" value="P-loop containing nucleotide triphosphate hydrolases"/>
    <property type="match status" value="1"/>
</dbReference>
<accession>A0A839HLI7</accession>
<evidence type="ECO:0000256" key="7">
    <source>
        <dbReference type="ARBA" id="ARBA00023137"/>
    </source>
</evidence>
<dbReference type="SUPFAM" id="SSF52540">
    <property type="entry name" value="P-loop containing nucleoside triphosphate hydrolases"/>
    <property type="match status" value="1"/>
</dbReference>
<feature type="domain" description="AAA" evidence="9">
    <location>
        <begin position="109"/>
        <end position="232"/>
    </location>
</feature>
<dbReference type="CDD" id="cd05387">
    <property type="entry name" value="BY-kinase"/>
    <property type="match status" value="1"/>
</dbReference>
<dbReference type="NCBIfam" id="TIGR03018">
    <property type="entry name" value="pepcterm_TyrKin"/>
    <property type="match status" value="1"/>
</dbReference>
<proteinExistence type="inferred from homology"/>
<dbReference type="AlphaFoldDB" id="A0A839HLI7"/>
<evidence type="ECO:0000256" key="3">
    <source>
        <dbReference type="ARBA" id="ARBA00022679"/>
    </source>
</evidence>
<keyword evidence="11" id="KW-1185">Reference proteome</keyword>
<dbReference type="Pfam" id="PF13614">
    <property type="entry name" value="AAA_31"/>
    <property type="match status" value="1"/>
</dbReference>
<name>A0A839HLI7_9GAMM</name>
<keyword evidence="5" id="KW-0418">Kinase</keyword>
<gene>
    <name evidence="10" type="ORF">HUK38_13235</name>
</gene>
<keyword evidence="3" id="KW-0808">Transferase</keyword>
<evidence type="ECO:0000256" key="6">
    <source>
        <dbReference type="ARBA" id="ARBA00022840"/>
    </source>
</evidence>
<reference evidence="10 11" key="1">
    <citation type="journal article" date="2020" name="Arch. Microbiol.">
        <title>The genome sequence of the giant phototrophic gammaproteobacterium Thiospirillum jenense gives insight into its physiological properties and phylogenetic relationships.</title>
        <authorList>
            <person name="Imhoff J.F."/>
            <person name="Meyer T.E."/>
            <person name="Kyndt J.A."/>
        </authorList>
    </citation>
    <scope>NUCLEOTIDE SEQUENCE [LARGE SCALE GENOMIC DNA]</scope>
    <source>
        <strain evidence="10 11">DSM 216</strain>
    </source>
</reference>
<dbReference type="InterPro" id="IPR025669">
    <property type="entry name" value="AAA_dom"/>
</dbReference>
<dbReference type="GO" id="GO:0005886">
    <property type="term" value="C:plasma membrane"/>
    <property type="evidence" value="ECO:0007669"/>
    <property type="project" value="TreeGrafter"/>
</dbReference>
<keyword evidence="6" id="KW-0067">ATP-binding</keyword>
<dbReference type="RefSeq" id="WP_182584806.1">
    <property type="nucleotide sequence ID" value="NZ_JABVCQ010000039.1"/>
</dbReference>
<dbReference type="InterPro" id="IPR005702">
    <property type="entry name" value="Wzc-like_C"/>
</dbReference>
<dbReference type="PANTHER" id="PTHR32309:SF13">
    <property type="entry name" value="FERRIC ENTEROBACTIN TRANSPORT PROTEIN FEPE"/>
    <property type="match status" value="1"/>
</dbReference>
<keyword evidence="4" id="KW-0547">Nucleotide-binding</keyword>
<evidence type="ECO:0000313" key="10">
    <source>
        <dbReference type="EMBL" id="MBB1127179.1"/>
    </source>
</evidence>
<dbReference type="GO" id="GO:0004713">
    <property type="term" value="F:protein tyrosine kinase activity"/>
    <property type="evidence" value="ECO:0007669"/>
    <property type="project" value="TreeGrafter"/>
</dbReference>
<comment type="caution">
    <text evidence="10">The sequence shown here is derived from an EMBL/GenBank/DDBJ whole genome shotgun (WGS) entry which is preliminary data.</text>
</comment>
<evidence type="ECO:0000256" key="1">
    <source>
        <dbReference type="ARBA" id="ARBA00007316"/>
    </source>
</evidence>
<dbReference type="PANTHER" id="PTHR32309">
    <property type="entry name" value="TYROSINE-PROTEIN KINASE"/>
    <property type="match status" value="1"/>
</dbReference>